<comment type="similarity">
    <text evidence="1">Belongs to the short-chain dehydrogenases/reductases (SDR) family.</text>
</comment>
<dbReference type="InterPro" id="IPR051911">
    <property type="entry name" value="SDR_oxidoreductase"/>
</dbReference>
<accession>A0A1W7CTN8</accession>
<dbReference type="KEGG" id="smao:CAG99_01915"/>
<dbReference type="PANTHER" id="PTHR43976">
    <property type="entry name" value="SHORT CHAIN DEHYDROGENASE"/>
    <property type="match status" value="1"/>
</dbReference>
<keyword evidence="3" id="KW-1185">Reference proteome</keyword>
<dbReference type="InterPro" id="IPR006311">
    <property type="entry name" value="TAT_signal"/>
</dbReference>
<dbReference type="Pfam" id="PF00106">
    <property type="entry name" value="adh_short"/>
    <property type="match status" value="1"/>
</dbReference>
<dbReference type="PRINTS" id="PR00081">
    <property type="entry name" value="GDHRDH"/>
</dbReference>
<dbReference type="CDD" id="cd05374">
    <property type="entry name" value="17beta-HSD-like_SDR_c"/>
    <property type="match status" value="1"/>
</dbReference>
<dbReference type="SUPFAM" id="SSF51735">
    <property type="entry name" value="NAD(P)-binding Rossmann-fold domains"/>
    <property type="match status" value="1"/>
</dbReference>
<dbReference type="AlphaFoldDB" id="A0A1W7CTN8"/>
<dbReference type="InterPro" id="IPR002347">
    <property type="entry name" value="SDR_fam"/>
</dbReference>
<protein>
    <recommendedName>
        <fullName evidence="4">NADP-dependent 3-hydroxy acid dehydrogenase YdfG</fullName>
    </recommendedName>
</protein>
<dbReference type="Gene3D" id="3.40.50.720">
    <property type="entry name" value="NAD(P)-binding Rossmann-like Domain"/>
    <property type="match status" value="1"/>
</dbReference>
<name>A0A1W7CTN8_9ACTN</name>
<dbReference type="PRINTS" id="PR00080">
    <property type="entry name" value="SDRFAMILY"/>
</dbReference>
<dbReference type="PROSITE" id="PS51318">
    <property type="entry name" value="TAT"/>
    <property type="match status" value="1"/>
</dbReference>
<organism evidence="2 3">
    <name type="scientific">Streptomyces marincola</name>
    <dbReference type="NCBI Taxonomy" id="2878388"/>
    <lineage>
        <taxon>Bacteria</taxon>
        <taxon>Bacillati</taxon>
        <taxon>Actinomycetota</taxon>
        <taxon>Actinomycetes</taxon>
        <taxon>Kitasatosporales</taxon>
        <taxon>Streptomycetaceae</taxon>
        <taxon>Streptomyces</taxon>
    </lineage>
</organism>
<evidence type="ECO:0000313" key="2">
    <source>
        <dbReference type="EMBL" id="ARQ67750.1"/>
    </source>
</evidence>
<reference evidence="2 3" key="1">
    <citation type="submission" date="2017-05" db="EMBL/GenBank/DDBJ databases">
        <title>Complete genome sequence of Streptomyces sp. SCSIO 03032 revealed the diverse biosynthetic pathways for its bioactive secondary metabolites.</title>
        <authorList>
            <person name="Ma L."/>
            <person name="Zhu Y."/>
            <person name="Zhang W."/>
            <person name="Zhang G."/>
            <person name="Tian X."/>
            <person name="Zhang S."/>
            <person name="Zhang C."/>
        </authorList>
    </citation>
    <scope>NUCLEOTIDE SEQUENCE [LARGE SCALE GENOMIC DNA]</scope>
    <source>
        <strain evidence="2 3">SCSIO 03032</strain>
    </source>
</reference>
<dbReference type="Proteomes" id="UP000194218">
    <property type="component" value="Chromosome"/>
</dbReference>
<dbReference type="PANTHER" id="PTHR43976:SF9">
    <property type="entry name" value="OXIDOREDUCTASE"/>
    <property type="match status" value="1"/>
</dbReference>
<dbReference type="EMBL" id="CP021121">
    <property type="protein sequence ID" value="ARQ67750.1"/>
    <property type="molecule type" value="Genomic_DNA"/>
</dbReference>
<evidence type="ECO:0000313" key="3">
    <source>
        <dbReference type="Proteomes" id="UP000194218"/>
    </source>
</evidence>
<evidence type="ECO:0000256" key="1">
    <source>
        <dbReference type="RuleBase" id="RU000363"/>
    </source>
</evidence>
<sequence>MSGNGMSRRSAMGAVAGTGLAAMAGTVLIGDAAAAEREYVASERRPRPRTVLITGCSSGFGRLTALTLARSGHRVFASMRNTRSANAGAARELLSLSREEDLALEVVDIDITDERSVERGVELVRRRARRIDVLFNNAGTFSPAVLETLTIEDLKKSFDTNLFGHLRMNRAVLPTMREQGDGLVIQMSTALGRFVLPFMGSYTGAKWALEGMTESLRYELAPLGVEVVVVEPGGYVTEFLEPNGRRYYREYLDGLSRRDERRRQQYGELAQRPEFHLEPGGASTNPQEIADAVASVVRAPRGQRPLRLIGPGMEFLTDINEMSEGVARMVMEGDGWGDLLEITARS</sequence>
<proteinExistence type="inferred from homology"/>
<evidence type="ECO:0008006" key="4">
    <source>
        <dbReference type="Google" id="ProtNLM"/>
    </source>
</evidence>
<dbReference type="InterPro" id="IPR036291">
    <property type="entry name" value="NAD(P)-bd_dom_sf"/>
</dbReference>
<gene>
    <name evidence="2" type="ORF">CAG99_01915</name>
</gene>